<dbReference type="InterPro" id="IPR019833">
    <property type="entry name" value="Mn/Fe_SOD_BS"/>
</dbReference>
<gene>
    <name evidence="9" type="ORF">DWV06_04570</name>
</gene>
<dbReference type="InterPro" id="IPR036314">
    <property type="entry name" value="SOD_C_sf"/>
</dbReference>
<comment type="caution">
    <text evidence="9">The sequence shown here is derived from an EMBL/GenBank/DDBJ whole genome shotgun (WGS) entry which is preliminary data.</text>
</comment>
<dbReference type="FunFam" id="3.55.40.20:FF:000004">
    <property type="entry name" value="Superoxide dismutase [Fe]"/>
    <property type="match status" value="1"/>
</dbReference>
<dbReference type="InterPro" id="IPR019832">
    <property type="entry name" value="Mn/Fe_SOD_C"/>
</dbReference>
<dbReference type="Gene3D" id="1.10.287.990">
    <property type="entry name" value="Fe,Mn superoxide dismutase (SOD) domain"/>
    <property type="match status" value="1"/>
</dbReference>
<evidence type="ECO:0000256" key="4">
    <source>
        <dbReference type="ARBA" id="ARBA00023002"/>
    </source>
</evidence>
<dbReference type="InterPro" id="IPR036324">
    <property type="entry name" value="Mn/Fe_SOD_N_sf"/>
</dbReference>
<evidence type="ECO:0000256" key="2">
    <source>
        <dbReference type="ARBA" id="ARBA00012682"/>
    </source>
</evidence>
<feature type="binding site" evidence="5">
    <location>
        <position position="34"/>
    </location>
    <ligand>
        <name>Mn(2+)</name>
        <dbReference type="ChEBI" id="CHEBI:29035"/>
    </ligand>
</feature>
<keyword evidence="10" id="KW-1185">Reference proteome</keyword>
<evidence type="ECO:0000259" key="7">
    <source>
        <dbReference type="Pfam" id="PF00081"/>
    </source>
</evidence>
<dbReference type="InterPro" id="IPR001189">
    <property type="entry name" value="Mn/Fe_SOD"/>
</dbReference>
<dbReference type="InterPro" id="IPR050265">
    <property type="entry name" value="Fe/Mn_Superoxide_Dismutase"/>
</dbReference>
<accession>A0A371AXF3</accession>
<dbReference type="PROSITE" id="PS00088">
    <property type="entry name" value="SOD_MN"/>
    <property type="match status" value="1"/>
</dbReference>
<protein>
    <recommendedName>
        <fullName evidence="2 6">Superoxide dismutase</fullName>
        <ecNumber evidence="2 6">1.15.1.1</ecNumber>
    </recommendedName>
</protein>
<evidence type="ECO:0000256" key="6">
    <source>
        <dbReference type="RuleBase" id="RU000414"/>
    </source>
</evidence>
<dbReference type="AlphaFoldDB" id="A0A371AXF3"/>
<dbReference type="SUPFAM" id="SSF54719">
    <property type="entry name" value="Fe,Mn superoxide dismutase (SOD), C-terminal domain"/>
    <property type="match status" value="1"/>
</dbReference>
<comment type="function">
    <text evidence="6">Destroys radicals which are normally produced within the cells and which are toxic to biological systems.</text>
</comment>
<keyword evidence="4 6" id="KW-0560">Oxidoreductase</keyword>
<dbReference type="OrthoDB" id="9803125at2"/>
<dbReference type="EMBL" id="QRCT01000013">
    <property type="protein sequence ID" value="RDU24253.1"/>
    <property type="molecule type" value="Genomic_DNA"/>
</dbReference>
<dbReference type="SUPFAM" id="SSF46609">
    <property type="entry name" value="Fe,Mn superoxide dismutase (SOD), N-terminal domain"/>
    <property type="match status" value="1"/>
</dbReference>
<evidence type="ECO:0000256" key="5">
    <source>
        <dbReference type="PIRSR" id="PIRSR000349-1"/>
    </source>
</evidence>
<dbReference type="InterPro" id="IPR019831">
    <property type="entry name" value="Mn/Fe_SOD_N"/>
</dbReference>
<sequence>MEYMVPPGQHKLPPLTYQYNSLEPIISEEGLRIHHDILHKSYVDNLNKAELSLVDARALGDFKYIKYWENELAYNGSGHILHSIFWTIMTPVGTGGRPGVETLNQIISYFGNYYAWKEQFINACEKVEGSGWGVLIWHPVWRRLEILQAGKHQNLTQWGGIPILVCDVWEHAYYLEYQHRRREYIENWWNLINWFEVERRLTLAMDDKYYY</sequence>
<dbReference type="Gene3D" id="3.55.40.20">
    <property type="entry name" value="Iron/manganese superoxide dismutase, C-terminal domain"/>
    <property type="match status" value="1"/>
</dbReference>
<reference evidence="9 10" key="1">
    <citation type="submission" date="2018-07" db="EMBL/GenBank/DDBJ databases">
        <title>Anaerosacharophilus polymeroproducens gen. nov. sp. nov., an anaerobic bacterium isolated from salt field.</title>
        <authorList>
            <person name="Kim W."/>
            <person name="Yang S.-H."/>
            <person name="Oh J."/>
            <person name="Lee J.-H."/>
            <person name="Kwon K.K."/>
        </authorList>
    </citation>
    <scope>NUCLEOTIDE SEQUENCE [LARGE SCALE GENOMIC DNA]</scope>
    <source>
        <strain evidence="9 10">MCWD5</strain>
    </source>
</reference>
<dbReference type="RefSeq" id="WP_115480997.1">
    <property type="nucleotide sequence ID" value="NZ_QRCT01000013.1"/>
</dbReference>
<name>A0A371AXF3_9FIRM</name>
<dbReference type="GO" id="GO:0004784">
    <property type="term" value="F:superoxide dismutase activity"/>
    <property type="evidence" value="ECO:0007669"/>
    <property type="project" value="UniProtKB-EC"/>
</dbReference>
<evidence type="ECO:0000256" key="3">
    <source>
        <dbReference type="ARBA" id="ARBA00022723"/>
    </source>
</evidence>
<dbReference type="Pfam" id="PF00081">
    <property type="entry name" value="Sod_Fe_N"/>
    <property type="match status" value="1"/>
</dbReference>
<dbReference type="Pfam" id="PF02777">
    <property type="entry name" value="Sod_Fe_C"/>
    <property type="match status" value="1"/>
</dbReference>
<keyword evidence="3 5" id="KW-0479">Metal-binding</keyword>
<dbReference type="PRINTS" id="PR01703">
    <property type="entry name" value="MNSODISMTASE"/>
</dbReference>
<dbReference type="Proteomes" id="UP000255036">
    <property type="component" value="Unassembled WGS sequence"/>
</dbReference>
<dbReference type="GO" id="GO:0046872">
    <property type="term" value="F:metal ion binding"/>
    <property type="evidence" value="ECO:0007669"/>
    <property type="project" value="UniProtKB-KW"/>
</dbReference>
<feature type="domain" description="Manganese/iron superoxide dismutase N-terminal" evidence="7">
    <location>
        <begin position="9"/>
        <end position="89"/>
    </location>
</feature>
<comment type="similarity">
    <text evidence="1 6">Belongs to the iron/manganese superoxide dismutase family.</text>
</comment>
<feature type="domain" description="Manganese/iron superoxide dismutase C-terminal" evidence="8">
    <location>
        <begin position="102"/>
        <end position="200"/>
    </location>
</feature>
<evidence type="ECO:0000256" key="1">
    <source>
        <dbReference type="ARBA" id="ARBA00008714"/>
    </source>
</evidence>
<comment type="catalytic activity">
    <reaction evidence="6">
        <text>2 superoxide + 2 H(+) = H2O2 + O2</text>
        <dbReference type="Rhea" id="RHEA:20696"/>
        <dbReference type="ChEBI" id="CHEBI:15378"/>
        <dbReference type="ChEBI" id="CHEBI:15379"/>
        <dbReference type="ChEBI" id="CHEBI:16240"/>
        <dbReference type="ChEBI" id="CHEBI:18421"/>
        <dbReference type="EC" id="1.15.1.1"/>
    </reaction>
</comment>
<dbReference type="EC" id="1.15.1.1" evidence="2 6"/>
<evidence type="ECO:0000259" key="8">
    <source>
        <dbReference type="Pfam" id="PF02777"/>
    </source>
</evidence>
<proteinExistence type="inferred from homology"/>
<dbReference type="PANTHER" id="PTHR11404:SF6">
    <property type="entry name" value="SUPEROXIDE DISMUTASE [MN], MITOCHONDRIAL"/>
    <property type="match status" value="1"/>
</dbReference>
<feature type="binding site" evidence="5">
    <location>
        <position position="171"/>
    </location>
    <ligand>
        <name>Mn(2+)</name>
        <dbReference type="ChEBI" id="CHEBI:29035"/>
    </ligand>
</feature>
<dbReference type="PANTHER" id="PTHR11404">
    <property type="entry name" value="SUPEROXIDE DISMUTASE 2"/>
    <property type="match status" value="1"/>
</dbReference>
<organism evidence="9 10">
    <name type="scientific">Anaerosacchariphilus polymeriproducens</name>
    <dbReference type="NCBI Taxonomy" id="1812858"/>
    <lineage>
        <taxon>Bacteria</taxon>
        <taxon>Bacillati</taxon>
        <taxon>Bacillota</taxon>
        <taxon>Clostridia</taxon>
        <taxon>Lachnospirales</taxon>
        <taxon>Lachnospiraceae</taxon>
        <taxon>Anaerosacchariphilus</taxon>
    </lineage>
</organism>
<feature type="binding site" evidence="5">
    <location>
        <position position="167"/>
    </location>
    <ligand>
        <name>Mn(2+)</name>
        <dbReference type="ChEBI" id="CHEBI:29035"/>
    </ligand>
</feature>
<dbReference type="PIRSF" id="PIRSF000349">
    <property type="entry name" value="SODismutase"/>
    <property type="match status" value="1"/>
</dbReference>
<evidence type="ECO:0000313" key="10">
    <source>
        <dbReference type="Proteomes" id="UP000255036"/>
    </source>
</evidence>
<feature type="binding site" evidence="5">
    <location>
        <position position="82"/>
    </location>
    <ligand>
        <name>Mn(2+)</name>
        <dbReference type="ChEBI" id="CHEBI:29035"/>
    </ligand>
</feature>
<evidence type="ECO:0000313" key="9">
    <source>
        <dbReference type="EMBL" id="RDU24253.1"/>
    </source>
</evidence>